<dbReference type="OrthoDB" id="10033535at2759"/>
<keyword evidence="3 6" id="KW-0812">Transmembrane</keyword>
<feature type="transmembrane region" description="Helical" evidence="6">
    <location>
        <begin position="12"/>
        <end position="32"/>
    </location>
</feature>
<reference evidence="8" key="2">
    <citation type="submission" date="2019-02" db="EMBL/GenBank/DDBJ databases">
        <title>Opniocepnalus argus Var Kimnra genome.</title>
        <authorList>
            <person name="Zhou C."/>
            <person name="Xiao S."/>
        </authorList>
    </citation>
    <scope>NUCLEOTIDE SEQUENCE [LARGE SCALE GENOMIC DNA]</scope>
</reference>
<reference evidence="7 8" key="1">
    <citation type="submission" date="2019-02" db="EMBL/GenBank/DDBJ databases">
        <title>Opniocepnalus argus genome.</title>
        <authorList>
            <person name="Zhou C."/>
            <person name="Xiao S."/>
        </authorList>
    </citation>
    <scope>NUCLEOTIDE SEQUENCE [LARGE SCALE GENOMIC DNA]</scope>
    <source>
        <strain evidence="7">OARG1902GOOAL</strain>
        <tissue evidence="7">Muscle</tissue>
    </source>
</reference>
<name>A0A6G1PBY5_CHAAH</name>
<dbReference type="Proteomes" id="UP000503349">
    <property type="component" value="Chromosome 3"/>
</dbReference>
<dbReference type="PIRSF" id="PIRSF002419">
    <property type="entry name" value="Tetraspanin"/>
    <property type="match status" value="1"/>
</dbReference>
<dbReference type="PROSITE" id="PS00421">
    <property type="entry name" value="TM4_1"/>
    <property type="match status" value="1"/>
</dbReference>
<feature type="transmembrane region" description="Helical" evidence="6">
    <location>
        <begin position="217"/>
        <end position="242"/>
    </location>
</feature>
<dbReference type="GO" id="GO:0005886">
    <property type="term" value="C:plasma membrane"/>
    <property type="evidence" value="ECO:0007669"/>
    <property type="project" value="TreeGrafter"/>
</dbReference>
<dbReference type="EMBL" id="CM015714">
    <property type="protein sequence ID" value="KAF3687548.1"/>
    <property type="molecule type" value="Genomic_DNA"/>
</dbReference>
<keyword evidence="5 6" id="KW-0472">Membrane</keyword>
<dbReference type="InterPro" id="IPR018499">
    <property type="entry name" value="Tetraspanin/Peripherin"/>
</dbReference>
<dbReference type="InterPro" id="IPR008952">
    <property type="entry name" value="Tetraspanin_EC2_sf"/>
</dbReference>
<evidence type="ECO:0000313" key="8">
    <source>
        <dbReference type="Proteomes" id="UP000503349"/>
    </source>
</evidence>
<dbReference type="PRINTS" id="PR00259">
    <property type="entry name" value="TMFOUR"/>
</dbReference>
<dbReference type="PANTHER" id="PTHR19282">
    <property type="entry name" value="TETRASPANIN"/>
    <property type="match status" value="1"/>
</dbReference>
<evidence type="ECO:0000256" key="5">
    <source>
        <dbReference type="ARBA" id="ARBA00023136"/>
    </source>
</evidence>
<dbReference type="AlphaFoldDB" id="A0A6G1PBY5"/>
<protein>
    <recommendedName>
        <fullName evidence="6">Tetraspanin</fullName>
    </recommendedName>
</protein>
<gene>
    <name evidence="7" type="ORF">EXN66_Car003220</name>
</gene>
<evidence type="ECO:0000256" key="1">
    <source>
        <dbReference type="ARBA" id="ARBA00004141"/>
    </source>
</evidence>
<evidence type="ECO:0000256" key="6">
    <source>
        <dbReference type="RuleBase" id="RU361218"/>
    </source>
</evidence>
<proteinExistence type="inferred from homology"/>
<evidence type="ECO:0000256" key="3">
    <source>
        <dbReference type="ARBA" id="ARBA00022692"/>
    </source>
</evidence>
<dbReference type="InterPro" id="IPR000301">
    <property type="entry name" value="Tetraspanin_animals"/>
</dbReference>
<comment type="similarity">
    <text evidence="2 6">Belongs to the tetraspanin (TM4SF) family.</text>
</comment>
<sequence>MCCSGFLKIMMFIFNSGIFLAGAAILGVGVWVKVDSRSLLGLLENVDNAPSGLSQLTNVSYLLIAVGAVLLVIGFVGCCGAVRESRCMLLTFFSIVLIIFLIEVAGAVVLLVFQGLADQLLASLENEVRASIQKDYGQSESLTSLWNATMEEFKCCGYRNYTDFDNSPFYIQHGENAYPYMCCNATITPGICDASKASNSMIDGCFDKLLQLIEDNAVIVAAVALGIAALEIAAMVVSMVLYKQVGNKA</sequence>
<dbReference type="PANTHER" id="PTHR19282:SF561">
    <property type="entry name" value="TETRASPANIN"/>
    <property type="match status" value="1"/>
</dbReference>
<feature type="transmembrane region" description="Helical" evidence="6">
    <location>
        <begin position="59"/>
        <end position="82"/>
    </location>
</feature>
<comment type="subcellular location">
    <subcellularLocation>
        <location evidence="1 6">Membrane</location>
        <topology evidence="1 6">Multi-pass membrane protein</topology>
    </subcellularLocation>
</comment>
<evidence type="ECO:0000256" key="2">
    <source>
        <dbReference type="ARBA" id="ARBA00006840"/>
    </source>
</evidence>
<dbReference type="Pfam" id="PF00335">
    <property type="entry name" value="Tetraspanin"/>
    <property type="match status" value="1"/>
</dbReference>
<dbReference type="CDD" id="cd03156">
    <property type="entry name" value="uroplakin_I_like_LEL"/>
    <property type="match status" value="1"/>
</dbReference>
<feature type="transmembrane region" description="Helical" evidence="6">
    <location>
        <begin position="89"/>
        <end position="113"/>
    </location>
</feature>
<dbReference type="InterPro" id="IPR018503">
    <property type="entry name" value="Tetraspanin_CS"/>
</dbReference>
<organism evidence="7 8">
    <name type="scientific">Channa argus</name>
    <name type="common">Northern snakehead</name>
    <name type="synonym">Ophicephalus argus</name>
    <dbReference type="NCBI Taxonomy" id="215402"/>
    <lineage>
        <taxon>Eukaryota</taxon>
        <taxon>Metazoa</taxon>
        <taxon>Chordata</taxon>
        <taxon>Craniata</taxon>
        <taxon>Vertebrata</taxon>
        <taxon>Euteleostomi</taxon>
        <taxon>Actinopterygii</taxon>
        <taxon>Neopterygii</taxon>
        <taxon>Teleostei</taxon>
        <taxon>Neoteleostei</taxon>
        <taxon>Acanthomorphata</taxon>
        <taxon>Anabantaria</taxon>
        <taxon>Anabantiformes</taxon>
        <taxon>Channoidei</taxon>
        <taxon>Channidae</taxon>
        <taxon>Channa</taxon>
    </lineage>
</organism>
<dbReference type="Gene3D" id="1.10.1450.10">
    <property type="entry name" value="Tetraspanin"/>
    <property type="match status" value="1"/>
</dbReference>
<keyword evidence="8" id="KW-1185">Reference proteome</keyword>
<evidence type="ECO:0000256" key="4">
    <source>
        <dbReference type="ARBA" id="ARBA00022989"/>
    </source>
</evidence>
<evidence type="ECO:0000313" key="7">
    <source>
        <dbReference type="EMBL" id="KAF3687548.1"/>
    </source>
</evidence>
<accession>A0A6G1PBY5</accession>
<dbReference type="SUPFAM" id="SSF48652">
    <property type="entry name" value="Tetraspanin"/>
    <property type="match status" value="1"/>
</dbReference>
<keyword evidence="4 6" id="KW-1133">Transmembrane helix</keyword>